<evidence type="ECO:0000313" key="1">
    <source>
        <dbReference type="EMBL" id="KAJ7525604.1"/>
    </source>
</evidence>
<organism evidence="1 2">
    <name type="scientific">Diphasiastrum complanatum</name>
    <name type="common">Issler's clubmoss</name>
    <name type="synonym">Lycopodium complanatum</name>
    <dbReference type="NCBI Taxonomy" id="34168"/>
    <lineage>
        <taxon>Eukaryota</taxon>
        <taxon>Viridiplantae</taxon>
        <taxon>Streptophyta</taxon>
        <taxon>Embryophyta</taxon>
        <taxon>Tracheophyta</taxon>
        <taxon>Lycopodiopsida</taxon>
        <taxon>Lycopodiales</taxon>
        <taxon>Lycopodiaceae</taxon>
        <taxon>Lycopodioideae</taxon>
        <taxon>Diphasiastrum</taxon>
    </lineage>
</organism>
<keyword evidence="2" id="KW-1185">Reference proteome</keyword>
<protein>
    <submittedName>
        <fullName evidence="1">Uncharacterized protein</fullName>
    </submittedName>
</protein>
<accession>A0ACC2B762</accession>
<dbReference type="EMBL" id="CM055108">
    <property type="protein sequence ID" value="KAJ7525604.1"/>
    <property type="molecule type" value="Genomic_DNA"/>
</dbReference>
<sequence length="1056" mass="120524">MMEGGTENGAGARQQESRAGTIIRLCAENFMCHSNLSIEFIDRVNFITGQNGSGKSAILTALCVAFGIKARGTQRASSLKDFIKNGSNHALVVVEMKNEGGDSFKPEVYGSKIIIERRITNNGNTFTMKDSEGRKAAAKRDELQELVEHFNIDVENPCVIMTQDKSREFLHSGSEKEKFKFFFRATLLQQVNDLLKGIDRNLDEAVAIVRELQDSLRPSLEELKALDGQIKYAEQVEEMSQQVGVLRKKLAWSWVYEVDEKIRNELQLVEKYQSRVPICQAKIDSAQAVVKEKHEAHTQKKAEIAAILEKTGHWRQLQEGLQKEVSQATKDKAQLEEQLKSKLRSLTEVKEQKVRLEQHMQEIRDKFVASTQAEESEREYNYRKIQDAIDDSSRDLRRLEEEEAQWEAHFNGLMEDHKSIKSEIEEKQARVRELQAYMRRLQNQQTNKVTAFGGDQVLRLLQSIEMQQHNFSRPPIGPIGAHVSLVGDGSWSLALEVAIGKLLNAFIVTSQRDMLQLRKCARDSKYGNLQIIIYDFERPLLCPPQNMLPDHALLTVMSVLQSEVPTILNVLIDQGSVERQVLVKDEVAGKHVAFERRFPNVKEVFTLDGTRMFARAGSQTTLFKDRNIRAGRLGTQVGDQISRAEIDLAELNGLIKTAESQKRVAEENISNARDQLQSSKRRRLELQRNVTAQEIHLRDLKASAHAESAMDTDLNLEELEQEIQSAESELQGKQLALEKFKIVLSGAQEKCKEAKARFDSLCDSAKDDIDALQKAERDMLSLEDELNAAISSLQHFEKIMNEKVFSSIKEAEADLEHLRKEREDNCRKASQICPEADVIELGGVSSTPQQLSTQFSRLQERVRREEREVLPVEELRRKHHKIERRVTKKEILYKSFQDKLEMLKAALDVRCRKFQRNVVYLRRQLTWQFNGHLRKKGFSGLVKVDYNLETLSLQLQMPQDTSNTAVRDTRALSGGERSFSTLAFALALHEMTEAPFRAMDEFDVFMDAVSRKISLETVVDFAVQQGSQWIFITPHDISLVRARPEVKKQQMAAPRP</sequence>
<dbReference type="Proteomes" id="UP001162992">
    <property type="component" value="Chromosome 17"/>
</dbReference>
<proteinExistence type="predicted"/>
<reference evidence="2" key="1">
    <citation type="journal article" date="2024" name="Proc. Natl. Acad. Sci. U.S.A.">
        <title>Extraordinary preservation of gene collinearity over three hundred million years revealed in homosporous lycophytes.</title>
        <authorList>
            <person name="Li C."/>
            <person name="Wickell D."/>
            <person name="Kuo L.Y."/>
            <person name="Chen X."/>
            <person name="Nie B."/>
            <person name="Liao X."/>
            <person name="Peng D."/>
            <person name="Ji J."/>
            <person name="Jenkins J."/>
            <person name="Williams M."/>
            <person name="Shu S."/>
            <person name="Plott C."/>
            <person name="Barry K."/>
            <person name="Rajasekar S."/>
            <person name="Grimwood J."/>
            <person name="Han X."/>
            <person name="Sun S."/>
            <person name="Hou Z."/>
            <person name="He W."/>
            <person name="Dai G."/>
            <person name="Sun C."/>
            <person name="Schmutz J."/>
            <person name="Leebens-Mack J.H."/>
            <person name="Li F.W."/>
            <person name="Wang L."/>
        </authorList>
    </citation>
    <scope>NUCLEOTIDE SEQUENCE [LARGE SCALE GENOMIC DNA]</scope>
    <source>
        <strain evidence="2">cv. PW_Plant_1</strain>
    </source>
</reference>
<name>A0ACC2B762_DIPCM</name>
<evidence type="ECO:0000313" key="2">
    <source>
        <dbReference type="Proteomes" id="UP001162992"/>
    </source>
</evidence>
<gene>
    <name evidence="1" type="ORF">O6H91_17G058500</name>
</gene>
<comment type="caution">
    <text evidence="1">The sequence shown here is derived from an EMBL/GenBank/DDBJ whole genome shotgun (WGS) entry which is preliminary data.</text>
</comment>